<comment type="caution">
    <text evidence="6">The sequence shown here is derived from an EMBL/GenBank/DDBJ whole genome shotgun (WGS) entry which is preliminary data.</text>
</comment>
<evidence type="ECO:0000313" key="7">
    <source>
        <dbReference type="Proteomes" id="UP000290809"/>
    </source>
</evidence>
<gene>
    <name evidence="6" type="ORF">DC041_0000271</name>
</gene>
<dbReference type="AlphaFoldDB" id="A0A430QDL3"/>
<dbReference type="InterPro" id="IPR002048">
    <property type="entry name" value="EF_hand_dom"/>
</dbReference>
<keyword evidence="7" id="KW-1185">Reference proteome</keyword>
<accession>A0A430QDL3</accession>
<dbReference type="Gene3D" id="1.10.238.10">
    <property type="entry name" value="EF-hand"/>
    <property type="match status" value="1"/>
</dbReference>
<dbReference type="FunFam" id="3.40.50.300:FF:001447">
    <property type="entry name" value="Ras-related protein Rab-1B"/>
    <property type="match status" value="1"/>
</dbReference>
<feature type="coiled-coil region" evidence="4">
    <location>
        <begin position="360"/>
        <end position="387"/>
    </location>
</feature>
<dbReference type="PROSITE" id="PS00018">
    <property type="entry name" value="EF_HAND_1"/>
    <property type="match status" value="1"/>
</dbReference>
<keyword evidence="3" id="KW-0342">GTP-binding</keyword>
<keyword evidence="2" id="KW-0106">Calcium</keyword>
<feature type="domain" description="EF-hand" evidence="5">
    <location>
        <begin position="75"/>
        <end position="110"/>
    </location>
</feature>
<reference evidence="6 7" key="1">
    <citation type="journal article" date="2019" name="PLoS Pathog.">
        <title>Genome sequence of the bovine parasite Schistosoma bovis Tanzania.</title>
        <authorList>
            <person name="Oey H."/>
            <person name="Zakrzewski M."/>
            <person name="Gobert G."/>
            <person name="Gravermann K."/>
            <person name="Stoye J."/>
            <person name="Jones M."/>
            <person name="Mcmanus D."/>
            <person name="Krause L."/>
        </authorList>
    </citation>
    <scope>NUCLEOTIDE SEQUENCE [LARGE SCALE GENOMIC DNA]</scope>
    <source>
        <strain evidence="6 7">TAN1997</strain>
    </source>
</reference>
<dbReference type="PROSITE" id="PS51419">
    <property type="entry name" value="RAB"/>
    <property type="match status" value="1"/>
</dbReference>
<protein>
    <recommendedName>
        <fullName evidence="5">EF-hand domain-containing protein</fullName>
    </recommendedName>
</protein>
<dbReference type="CDD" id="cd00051">
    <property type="entry name" value="EFh"/>
    <property type="match status" value="1"/>
</dbReference>
<evidence type="ECO:0000256" key="2">
    <source>
        <dbReference type="ARBA" id="ARBA00022837"/>
    </source>
</evidence>
<dbReference type="Pfam" id="PF00071">
    <property type="entry name" value="Ras"/>
    <property type="match status" value="1"/>
</dbReference>
<feature type="coiled-coil region" evidence="4">
    <location>
        <begin position="309"/>
        <end position="336"/>
    </location>
</feature>
<dbReference type="PANTHER" id="PTHR47977">
    <property type="entry name" value="RAS-RELATED PROTEIN RAB"/>
    <property type="match status" value="1"/>
</dbReference>
<dbReference type="InterPro" id="IPR018247">
    <property type="entry name" value="EF_Hand_1_Ca_BS"/>
</dbReference>
<dbReference type="SMART" id="SM00175">
    <property type="entry name" value="RAB"/>
    <property type="match status" value="1"/>
</dbReference>
<dbReference type="GO" id="GO:0005509">
    <property type="term" value="F:calcium ion binding"/>
    <property type="evidence" value="ECO:0007669"/>
    <property type="project" value="InterPro"/>
</dbReference>
<dbReference type="Gene3D" id="3.40.50.300">
    <property type="entry name" value="P-loop containing nucleotide triphosphate hydrolases"/>
    <property type="match status" value="1"/>
</dbReference>
<evidence type="ECO:0000256" key="1">
    <source>
        <dbReference type="ARBA" id="ARBA00022741"/>
    </source>
</evidence>
<dbReference type="EMBL" id="QMKO01001904">
    <property type="protein sequence ID" value="RTG85811.1"/>
    <property type="molecule type" value="Genomic_DNA"/>
</dbReference>
<dbReference type="PROSITE" id="PS50222">
    <property type="entry name" value="EF_HAND_2"/>
    <property type="match status" value="1"/>
</dbReference>
<dbReference type="InterPro" id="IPR050227">
    <property type="entry name" value="Rab"/>
</dbReference>
<dbReference type="SMART" id="SM00173">
    <property type="entry name" value="RAS"/>
    <property type="match status" value="1"/>
</dbReference>
<dbReference type="InterPro" id="IPR011992">
    <property type="entry name" value="EF-hand-dom_pair"/>
</dbReference>
<dbReference type="PRINTS" id="PR00449">
    <property type="entry name" value="RASTRNSFRMNG"/>
</dbReference>
<dbReference type="PROSITE" id="PS51421">
    <property type="entry name" value="RAS"/>
    <property type="match status" value="1"/>
</dbReference>
<sequence length="904" mass="104201">MRSFKSKVKQHISSSDTSYAISNSPLEKGFSRAASVDSVFDDISSKAHALFSILDEDQKGYLDNQMLLKVCDSGLTESQINDLIQHLDHDGDGKVSPDDFMLGLRTLAKRNSLIRASLRATTVTNSTHYLIKRCAESSNSSRNRLVSDETNSDIDEKLCSNYQIKSDATTIQSMRIRTKTRQRLHRRLLTSLFSQQTSSLLISPLSPQLFDIGSVDECLKCLSNQEHLYELYHILLSENPSLSRMYETILMDVVRYIQKSRETQSRLEKQIESERLKHSESIFRLSEEVDNQVKLSEEAARIKEREIAMKKFSAEIEAKSMQIKQLKSMIKNLEEQDIYQNEFNSQNTILKTNEQDDARVVKLQMKVLQINQENYNLEEELNNTRLQLAQRMTALIETVKENSTLKRQVGILKDINRKLYDANDDFYNMFESYPEWLRKEWKVEDIKPASAMIDSRFQRTSTEFKPIKSVVKKFSEHYCEANSSTCISCKNDQTEELRPSSYGKCYCVMSKCEQSDCCCSKVHRNGDSGLSSCMNTNETESDKESKYHNVKQQTLWENSGNHMKYNEKFESQNQSYSTGSMNSIDESNCQSSIYHLPQYNDQKNSYNKLNSFKKFNKNISIIKNIHFNKTVYDEKLRIFRIMLAGDSEVGKTSLLLPGDSEVGKTSLLLRMCDDIFKNNSENSGNHMKYNEKFESQNQSYSTGSMNSIDESNCQSSIYHLPQYNDQKNSYNKLNSFKKFNKNISIIKNIHFNKTVYDEKLRIFRIMLAGDSEVGKTSLLLRVDMKMKSVEVDGKKAMMQIWDTAGQERFRSVSTSFYRKADGILLVYDCTSEFSFISTRDWITIIEENAGKQIPIAVIGNKKDLKEQKEWQGNKCVSYAIGSKLAQVSFKLINNHELTILSQEI</sequence>
<dbReference type="Proteomes" id="UP000290809">
    <property type="component" value="Unassembled WGS sequence"/>
</dbReference>
<dbReference type="SUPFAM" id="SSF52540">
    <property type="entry name" value="P-loop containing nucleoside triphosphate hydrolases"/>
    <property type="match status" value="1"/>
</dbReference>
<evidence type="ECO:0000256" key="4">
    <source>
        <dbReference type="SAM" id="Coils"/>
    </source>
</evidence>
<dbReference type="SUPFAM" id="SSF47473">
    <property type="entry name" value="EF-hand"/>
    <property type="match status" value="1"/>
</dbReference>
<dbReference type="NCBIfam" id="TIGR00231">
    <property type="entry name" value="small_GTP"/>
    <property type="match status" value="1"/>
</dbReference>
<evidence type="ECO:0000256" key="3">
    <source>
        <dbReference type="ARBA" id="ARBA00023134"/>
    </source>
</evidence>
<dbReference type="GO" id="GO:0005525">
    <property type="term" value="F:GTP binding"/>
    <property type="evidence" value="ECO:0007669"/>
    <property type="project" value="UniProtKB-KW"/>
</dbReference>
<name>A0A430QDL3_SCHBO</name>
<evidence type="ECO:0000259" key="5">
    <source>
        <dbReference type="PROSITE" id="PS50222"/>
    </source>
</evidence>
<dbReference type="SMART" id="SM00174">
    <property type="entry name" value="RHO"/>
    <property type="match status" value="1"/>
</dbReference>
<keyword evidence="1" id="KW-0547">Nucleotide-binding</keyword>
<evidence type="ECO:0000313" key="6">
    <source>
        <dbReference type="EMBL" id="RTG85811.1"/>
    </source>
</evidence>
<dbReference type="CDD" id="cd00154">
    <property type="entry name" value="Rab"/>
    <property type="match status" value="1"/>
</dbReference>
<dbReference type="STRING" id="6184.A0A430QDL3"/>
<dbReference type="InterPro" id="IPR027417">
    <property type="entry name" value="P-loop_NTPase"/>
</dbReference>
<organism evidence="6 7">
    <name type="scientific">Schistosoma bovis</name>
    <name type="common">Blood fluke</name>
    <dbReference type="NCBI Taxonomy" id="6184"/>
    <lineage>
        <taxon>Eukaryota</taxon>
        <taxon>Metazoa</taxon>
        <taxon>Spiralia</taxon>
        <taxon>Lophotrochozoa</taxon>
        <taxon>Platyhelminthes</taxon>
        <taxon>Trematoda</taxon>
        <taxon>Digenea</taxon>
        <taxon>Strigeidida</taxon>
        <taxon>Schistosomatoidea</taxon>
        <taxon>Schistosomatidae</taxon>
        <taxon>Schistosoma</taxon>
    </lineage>
</organism>
<dbReference type="InterPro" id="IPR005225">
    <property type="entry name" value="Small_GTP-bd"/>
</dbReference>
<dbReference type="Pfam" id="PF13499">
    <property type="entry name" value="EF-hand_7"/>
    <property type="match status" value="1"/>
</dbReference>
<keyword evidence="4" id="KW-0175">Coiled coil</keyword>
<dbReference type="InterPro" id="IPR001806">
    <property type="entry name" value="Small_GTPase"/>
</dbReference>
<proteinExistence type="predicted"/>
<dbReference type="GO" id="GO:0003924">
    <property type="term" value="F:GTPase activity"/>
    <property type="evidence" value="ECO:0007669"/>
    <property type="project" value="InterPro"/>
</dbReference>
<dbReference type="SMART" id="SM00054">
    <property type="entry name" value="EFh"/>
    <property type="match status" value="2"/>
</dbReference>